<evidence type="ECO:0000313" key="1">
    <source>
        <dbReference type="EMBL" id="KAF4712479.1"/>
    </source>
</evidence>
<dbReference type="EMBL" id="JABANM010026750">
    <property type="protein sequence ID" value="KAF4712479.1"/>
    <property type="molecule type" value="Genomic_DNA"/>
</dbReference>
<evidence type="ECO:0000313" key="2">
    <source>
        <dbReference type="Proteomes" id="UP000574390"/>
    </source>
</evidence>
<organism evidence="1 2">
    <name type="scientific">Perkinsus olseni</name>
    <name type="common">Perkinsus atlanticus</name>
    <dbReference type="NCBI Taxonomy" id="32597"/>
    <lineage>
        <taxon>Eukaryota</taxon>
        <taxon>Sar</taxon>
        <taxon>Alveolata</taxon>
        <taxon>Perkinsozoa</taxon>
        <taxon>Perkinsea</taxon>
        <taxon>Perkinsida</taxon>
        <taxon>Perkinsidae</taxon>
        <taxon>Perkinsus</taxon>
    </lineage>
</organism>
<feature type="non-terminal residue" evidence="1">
    <location>
        <position position="1"/>
    </location>
</feature>
<dbReference type="AlphaFoldDB" id="A0A7J6QV30"/>
<gene>
    <name evidence="1" type="ORF">FOZ62_012152</name>
</gene>
<comment type="caution">
    <text evidence="1">The sequence shown here is derived from an EMBL/GenBank/DDBJ whole genome shotgun (WGS) entry which is preliminary data.</text>
</comment>
<name>A0A7J6QV30_PEROL</name>
<protein>
    <submittedName>
        <fullName evidence="1">Uncharacterized protein</fullName>
    </submittedName>
</protein>
<proteinExistence type="predicted"/>
<accession>A0A7J6QV30</accession>
<reference evidence="1 2" key="1">
    <citation type="submission" date="2020-04" db="EMBL/GenBank/DDBJ databases">
        <title>Perkinsus olseni comparative genomics.</title>
        <authorList>
            <person name="Bogema D.R."/>
        </authorList>
    </citation>
    <scope>NUCLEOTIDE SEQUENCE [LARGE SCALE GENOMIC DNA]</scope>
    <source>
        <strain evidence="1">ATCC PRA-205</strain>
    </source>
</reference>
<sequence>MDEGMVMLQGATAGLNLDEAKHAIEKIEEFSNRALQRYMYYFYTAAKRNKTDDEVLGHFYD</sequence>
<dbReference type="Proteomes" id="UP000574390">
    <property type="component" value="Unassembled WGS sequence"/>
</dbReference>